<dbReference type="Pfam" id="PF03732">
    <property type="entry name" value="Retrotrans_gag"/>
    <property type="match status" value="1"/>
</dbReference>
<name>A0A7J6E9S0_CANSA</name>
<dbReference type="PANTHER" id="PTHR33223">
    <property type="entry name" value="CCHC-TYPE DOMAIN-CONTAINING PROTEIN"/>
    <property type="match status" value="1"/>
</dbReference>
<comment type="caution">
    <text evidence="3">The sequence shown here is derived from an EMBL/GenBank/DDBJ whole genome shotgun (WGS) entry which is preliminary data.</text>
</comment>
<evidence type="ECO:0000313" key="4">
    <source>
        <dbReference type="Proteomes" id="UP000583929"/>
    </source>
</evidence>
<evidence type="ECO:0000256" key="1">
    <source>
        <dbReference type="SAM" id="MobiDB-lite"/>
    </source>
</evidence>
<reference evidence="3 4" key="1">
    <citation type="journal article" date="2020" name="bioRxiv">
        <title>Sequence and annotation of 42 cannabis genomes reveals extensive copy number variation in cannabinoid synthesis and pathogen resistance genes.</title>
        <authorList>
            <person name="Mckernan K.J."/>
            <person name="Helbert Y."/>
            <person name="Kane L.T."/>
            <person name="Ebling H."/>
            <person name="Zhang L."/>
            <person name="Liu B."/>
            <person name="Eaton Z."/>
            <person name="Mclaughlin S."/>
            <person name="Kingan S."/>
            <person name="Baybayan P."/>
            <person name="Concepcion G."/>
            <person name="Jordan M."/>
            <person name="Riva A."/>
            <person name="Barbazuk W."/>
            <person name="Harkins T."/>
        </authorList>
    </citation>
    <scope>NUCLEOTIDE SEQUENCE [LARGE SCALE GENOMIC DNA]</scope>
    <source>
        <strain evidence="4">cv. Jamaican Lion 4</strain>
        <tissue evidence="3">Leaf</tissue>
    </source>
</reference>
<feature type="compositionally biased region" description="Basic and acidic residues" evidence="1">
    <location>
        <begin position="38"/>
        <end position="47"/>
    </location>
</feature>
<accession>A0A7J6E9S0</accession>
<evidence type="ECO:0000313" key="3">
    <source>
        <dbReference type="EMBL" id="KAF4354580.1"/>
    </source>
</evidence>
<gene>
    <name evidence="3" type="ORF">G4B88_029192</name>
</gene>
<keyword evidence="4" id="KW-1185">Reference proteome</keyword>
<feature type="region of interest" description="Disordered" evidence="1">
    <location>
        <begin position="230"/>
        <end position="262"/>
    </location>
</feature>
<feature type="domain" description="Retrotransposon gag" evidence="2">
    <location>
        <begin position="88"/>
        <end position="175"/>
    </location>
</feature>
<proteinExistence type="predicted"/>
<organism evidence="3 4">
    <name type="scientific">Cannabis sativa</name>
    <name type="common">Hemp</name>
    <name type="synonym">Marijuana</name>
    <dbReference type="NCBI Taxonomy" id="3483"/>
    <lineage>
        <taxon>Eukaryota</taxon>
        <taxon>Viridiplantae</taxon>
        <taxon>Streptophyta</taxon>
        <taxon>Embryophyta</taxon>
        <taxon>Tracheophyta</taxon>
        <taxon>Spermatophyta</taxon>
        <taxon>Magnoliopsida</taxon>
        <taxon>eudicotyledons</taxon>
        <taxon>Gunneridae</taxon>
        <taxon>Pentapetalae</taxon>
        <taxon>rosids</taxon>
        <taxon>fabids</taxon>
        <taxon>Rosales</taxon>
        <taxon>Cannabaceae</taxon>
        <taxon>Cannabis</taxon>
    </lineage>
</organism>
<evidence type="ECO:0000259" key="2">
    <source>
        <dbReference type="Pfam" id="PF03732"/>
    </source>
</evidence>
<dbReference type="Proteomes" id="UP000583929">
    <property type="component" value="Unassembled WGS sequence"/>
</dbReference>
<feature type="compositionally biased region" description="Polar residues" evidence="1">
    <location>
        <begin position="9"/>
        <end position="27"/>
    </location>
</feature>
<dbReference type="PANTHER" id="PTHR33223:SF6">
    <property type="entry name" value="CCHC-TYPE DOMAIN-CONTAINING PROTEIN"/>
    <property type="match status" value="1"/>
</dbReference>
<protein>
    <recommendedName>
        <fullName evidence="2">Retrotransposon gag domain-containing protein</fullName>
    </recommendedName>
</protein>
<feature type="compositionally biased region" description="Low complexity" evidence="1">
    <location>
        <begin position="233"/>
        <end position="261"/>
    </location>
</feature>
<feature type="region of interest" description="Disordered" evidence="1">
    <location>
        <begin position="1"/>
        <end position="47"/>
    </location>
</feature>
<sequence>MADELCSLRESQAPMQSSGRRSVNERPSSPAVMGSIGRDGEGGRRSEFRARKIELPVYSGDDPDEWTYRVDRYFGLQRLSPAEQLEAAIMCLEGAALNWFRWENSRHVIRSWEELKGMLIHRFRSAHEGPVYDRFFSLRQTETVQDYRRKFESLAAAMGTMGDQGLQAAFVNGLRMDIQGPLRLLHPNGLIRAMKLAESIEANQALVRNHRIGPNKSFINRSNSLILPESRAPHVTTSPTYSTTTVHSKGSSASSSSSPTSFKRFTEAELREKKERGVCFKCDGRWFRGHECKEAELVVVVQQVLITFFETDREKRHIPAPLAGGNVSRNARTVNALIKTLFLVCIGSNDSYNYSIHSIHTLGARTSMDLSVNSRRKAEVSENPVAT</sequence>
<dbReference type="EMBL" id="JAATIQ010000476">
    <property type="protein sequence ID" value="KAF4354580.1"/>
    <property type="molecule type" value="Genomic_DNA"/>
</dbReference>
<dbReference type="InterPro" id="IPR005162">
    <property type="entry name" value="Retrotrans_gag_dom"/>
</dbReference>
<dbReference type="AlphaFoldDB" id="A0A7J6E9S0"/>